<protein>
    <submittedName>
        <fullName evidence="1">Uncharacterized protein</fullName>
    </submittedName>
</protein>
<gene>
    <name evidence="1" type="ORF">Gogos_009298</name>
</gene>
<accession>A0A7J9CF96</accession>
<name>A0A7J9CF96_GOSGO</name>
<comment type="caution">
    <text evidence="1">The sequence shown here is derived from an EMBL/GenBank/DDBJ whole genome shotgun (WGS) entry which is preliminary data.</text>
</comment>
<dbReference type="EMBL" id="JABEZY010000009">
    <property type="protein sequence ID" value="MBA0746815.1"/>
    <property type="molecule type" value="Genomic_DNA"/>
</dbReference>
<dbReference type="AlphaFoldDB" id="A0A7J9CF96"/>
<evidence type="ECO:0000313" key="2">
    <source>
        <dbReference type="Proteomes" id="UP000593579"/>
    </source>
</evidence>
<proteinExistence type="predicted"/>
<keyword evidence="2" id="KW-1185">Reference proteome</keyword>
<dbReference type="Proteomes" id="UP000593579">
    <property type="component" value="Unassembled WGS sequence"/>
</dbReference>
<reference evidence="1 2" key="1">
    <citation type="journal article" date="2019" name="Genome Biol. Evol.">
        <title>Insights into the evolution of the New World diploid cottons (Gossypium, subgenus Houzingenia) based on genome sequencing.</title>
        <authorList>
            <person name="Grover C.E."/>
            <person name="Arick M.A. 2nd"/>
            <person name="Thrash A."/>
            <person name="Conover J.L."/>
            <person name="Sanders W.S."/>
            <person name="Peterson D.G."/>
            <person name="Frelichowski J.E."/>
            <person name="Scheffler J.A."/>
            <person name="Scheffler B.E."/>
            <person name="Wendel J.F."/>
        </authorList>
    </citation>
    <scope>NUCLEOTIDE SEQUENCE [LARGE SCALE GENOMIC DNA]</scope>
    <source>
        <strain evidence="1">5</strain>
        <tissue evidence="1">Leaf</tissue>
    </source>
</reference>
<sequence length="57" mass="6751">MLLMNSLNYLILKTTNILPKLEILRLKNYKKFSRNLQFWVLSGLCQSMEPTHVVENI</sequence>
<organism evidence="1 2">
    <name type="scientific">Gossypium gossypioides</name>
    <name type="common">Mexican cotton</name>
    <name type="synonym">Selera gossypioides</name>
    <dbReference type="NCBI Taxonomy" id="34282"/>
    <lineage>
        <taxon>Eukaryota</taxon>
        <taxon>Viridiplantae</taxon>
        <taxon>Streptophyta</taxon>
        <taxon>Embryophyta</taxon>
        <taxon>Tracheophyta</taxon>
        <taxon>Spermatophyta</taxon>
        <taxon>Magnoliopsida</taxon>
        <taxon>eudicotyledons</taxon>
        <taxon>Gunneridae</taxon>
        <taxon>Pentapetalae</taxon>
        <taxon>rosids</taxon>
        <taxon>malvids</taxon>
        <taxon>Malvales</taxon>
        <taxon>Malvaceae</taxon>
        <taxon>Malvoideae</taxon>
        <taxon>Gossypium</taxon>
    </lineage>
</organism>
<evidence type="ECO:0000313" key="1">
    <source>
        <dbReference type="EMBL" id="MBA0746815.1"/>
    </source>
</evidence>